<evidence type="ECO:0000256" key="11">
    <source>
        <dbReference type="ARBA" id="ARBA00023027"/>
    </source>
</evidence>
<organism evidence="19 20">
    <name type="scientific">Escherichia coli</name>
    <dbReference type="NCBI Taxonomy" id="562"/>
    <lineage>
        <taxon>Bacteria</taxon>
        <taxon>Pseudomonadati</taxon>
        <taxon>Pseudomonadota</taxon>
        <taxon>Gammaproteobacteria</taxon>
        <taxon>Enterobacterales</taxon>
        <taxon>Enterobacteriaceae</taxon>
        <taxon>Escherichia</taxon>
    </lineage>
</organism>
<gene>
    <name evidence="19" type="ORF">GQA06_31280</name>
</gene>
<comment type="similarity">
    <text evidence="3">Belongs to the complex I subunit 5 family.</text>
</comment>
<evidence type="ECO:0000256" key="4">
    <source>
        <dbReference type="ARBA" id="ARBA00019904"/>
    </source>
</evidence>
<feature type="transmembrane region" description="Helical" evidence="18">
    <location>
        <begin position="6"/>
        <end position="26"/>
    </location>
</feature>
<dbReference type="Gene3D" id="1.20.5.2700">
    <property type="match status" value="1"/>
</dbReference>
<evidence type="ECO:0000313" key="20">
    <source>
        <dbReference type="Proteomes" id="UP000430387"/>
    </source>
</evidence>
<evidence type="ECO:0000256" key="3">
    <source>
        <dbReference type="ARBA" id="ARBA00008200"/>
    </source>
</evidence>
<evidence type="ECO:0000256" key="6">
    <source>
        <dbReference type="ARBA" id="ARBA00022519"/>
    </source>
</evidence>
<comment type="caution">
    <text evidence="19">The sequence shown here is derived from an EMBL/GenBank/DDBJ whole genome shotgun (WGS) entry which is preliminary data.</text>
</comment>
<evidence type="ECO:0000256" key="10">
    <source>
        <dbReference type="ARBA" id="ARBA00022989"/>
    </source>
</evidence>
<evidence type="ECO:0000256" key="12">
    <source>
        <dbReference type="ARBA" id="ARBA00023075"/>
    </source>
</evidence>
<comment type="function">
    <text evidence="1">NDH-1 shuttles electrons from NADH, via FMN and iron-sulfur (Fe-S) centers, to quinones in the respiratory chain. The immediate electron acceptor for the enzyme in this species is believed to be ubiquinone. Couples the redox reaction to proton translocation (for every two electrons transferred, four hydrogen ions are translocated across the cytoplasmic membrane), and thus conserves the redox energy in a proton gradient.</text>
</comment>
<accession>A0A6D0INJ2</accession>
<evidence type="ECO:0000256" key="8">
    <source>
        <dbReference type="ARBA" id="ARBA00022719"/>
    </source>
</evidence>
<evidence type="ECO:0000256" key="5">
    <source>
        <dbReference type="ARBA" id="ARBA00022475"/>
    </source>
</evidence>
<feature type="non-terminal residue" evidence="19">
    <location>
        <position position="1"/>
    </location>
</feature>
<keyword evidence="7 18" id="KW-0812">Transmembrane</keyword>
<evidence type="ECO:0000256" key="1">
    <source>
        <dbReference type="ARBA" id="ARBA00002378"/>
    </source>
</evidence>
<keyword evidence="8" id="KW-0874">Quinone</keyword>
<dbReference type="Proteomes" id="UP000430387">
    <property type="component" value="Unassembled WGS sequence"/>
</dbReference>
<keyword evidence="10 18" id="KW-1133">Transmembrane helix</keyword>
<comment type="subunit">
    <text evidence="14">Composed of 13 different subunits. Subunits NuoA, H, J, K, L, M, N constitute the membrane sector of the complex.</text>
</comment>
<evidence type="ECO:0000256" key="13">
    <source>
        <dbReference type="ARBA" id="ARBA00023136"/>
    </source>
</evidence>
<comment type="subcellular location">
    <subcellularLocation>
        <location evidence="2">Cell inner membrane</location>
        <topology evidence="2">Multi-pass membrane protein</topology>
    </subcellularLocation>
</comment>
<evidence type="ECO:0000256" key="14">
    <source>
        <dbReference type="ARBA" id="ARBA00025811"/>
    </source>
</evidence>
<proteinExistence type="inferred from homology"/>
<keyword evidence="11" id="KW-0520">NAD</keyword>
<name>A0A6D0INJ2_ECOLX</name>
<evidence type="ECO:0000256" key="15">
    <source>
        <dbReference type="ARBA" id="ARBA00031571"/>
    </source>
</evidence>
<keyword evidence="12" id="KW-0830">Ubiquinone</keyword>
<dbReference type="FunFam" id="1.20.5.2700:FF:000001">
    <property type="entry name" value="NADH-quinone oxidoreductase, L subunit"/>
    <property type="match status" value="1"/>
</dbReference>
<evidence type="ECO:0000313" key="19">
    <source>
        <dbReference type="EMBL" id="MWR18262.1"/>
    </source>
</evidence>
<evidence type="ECO:0000256" key="17">
    <source>
        <dbReference type="ARBA" id="ARBA00047712"/>
    </source>
</evidence>
<evidence type="ECO:0000256" key="9">
    <source>
        <dbReference type="ARBA" id="ARBA00022967"/>
    </source>
</evidence>
<feature type="transmembrane region" description="Helical" evidence="18">
    <location>
        <begin position="106"/>
        <end position="125"/>
    </location>
</feature>
<dbReference type="AlphaFoldDB" id="A0A6D0INJ2"/>
<evidence type="ECO:0000256" key="7">
    <source>
        <dbReference type="ARBA" id="ARBA00022692"/>
    </source>
</evidence>
<keyword evidence="13 18" id="KW-0472">Membrane</keyword>
<keyword evidence="9" id="KW-1278">Translocase</keyword>
<protein>
    <recommendedName>
        <fullName evidence="4">NADH-quinone oxidoreductase subunit L</fullName>
    </recommendedName>
    <alternativeName>
        <fullName evidence="15">NADH dehydrogenase I subunit L</fullName>
    </alternativeName>
    <alternativeName>
        <fullName evidence="16">NDH-1 subunit L</fullName>
    </alternativeName>
</protein>
<comment type="catalytic activity">
    <reaction evidence="17">
        <text>a quinone + NADH + 5 H(+)(in) = a quinol + NAD(+) + 4 H(+)(out)</text>
        <dbReference type="Rhea" id="RHEA:57888"/>
        <dbReference type="ChEBI" id="CHEBI:15378"/>
        <dbReference type="ChEBI" id="CHEBI:24646"/>
        <dbReference type="ChEBI" id="CHEBI:57540"/>
        <dbReference type="ChEBI" id="CHEBI:57945"/>
        <dbReference type="ChEBI" id="CHEBI:132124"/>
    </reaction>
</comment>
<evidence type="ECO:0000256" key="2">
    <source>
        <dbReference type="ARBA" id="ARBA00004429"/>
    </source>
</evidence>
<keyword evidence="6" id="KW-0997">Cell inner membrane</keyword>
<evidence type="ECO:0000256" key="18">
    <source>
        <dbReference type="SAM" id="Phobius"/>
    </source>
</evidence>
<sequence>GSMLTLEITSGVVAVVGILLAAWLWLGKRTLVTSIANSAPGRLLSTWWYNAWGFDWLYDKVFVKPFLGIAWLLKRDPLNSMMNIPAVLSRFAGKGLLLSENGYLRWYVASMSIGAVVVLALLMVLR</sequence>
<dbReference type="GO" id="GO:0005886">
    <property type="term" value="C:plasma membrane"/>
    <property type="evidence" value="ECO:0007669"/>
    <property type="project" value="UniProtKB-SubCell"/>
</dbReference>
<dbReference type="EMBL" id="WTQJ01002389">
    <property type="protein sequence ID" value="MWR18262.1"/>
    <property type="molecule type" value="Genomic_DNA"/>
</dbReference>
<evidence type="ECO:0000256" key="16">
    <source>
        <dbReference type="ARBA" id="ARBA00032795"/>
    </source>
</evidence>
<keyword evidence="5" id="KW-1003">Cell membrane</keyword>
<reference evidence="19 20" key="1">
    <citation type="submission" date="2019-12" db="EMBL/GenBank/DDBJ databases">
        <title>Enteriobacteria Tanzani isolates_8377-8380.</title>
        <authorList>
            <person name="Subbiah M."/>
            <person name="Call D."/>
        </authorList>
    </citation>
    <scope>NUCLEOTIDE SEQUENCE [LARGE SCALE GENOMIC DNA]</scope>
    <source>
        <strain evidence="19 20">8380wG1</strain>
    </source>
</reference>
<dbReference type="GO" id="GO:0048038">
    <property type="term" value="F:quinone binding"/>
    <property type="evidence" value="ECO:0007669"/>
    <property type="project" value="UniProtKB-KW"/>
</dbReference>